<name>A0A395XUX6_BIFLN</name>
<feature type="transmembrane region" description="Helical" evidence="1">
    <location>
        <begin position="37"/>
        <end position="58"/>
    </location>
</feature>
<accession>A0A395XUX6</accession>
<keyword evidence="1" id="KW-0472">Membrane</keyword>
<evidence type="ECO:0000256" key="1">
    <source>
        <dbReference type="SAM" id="Phobius"/>
    </source>
</evidence>
<protein>
    <submittedName>
        <fullName evidence="2">Uncharacterized protein</fullName>
    </submittedName>
</protein>
<organism evidence="2 3">
    <name type="scientific">Bifidobacterium longum</name>
    <dbReference type="NCBI Taxonomy" id="216816"/>
    <lineage>
        <taxon>Bacteria</taxon>
        <taxon>Bacillati</taxon>
        <taxon>Actinomycetota</taxon>
        <taxon>Actinomycetes</taxon>
        <taxon>Bifidobacteriales</taxon>
        <taxon>Bifidobacteriaceae</taxon>
        <taxon>Bifidobacterium</taxon>
    </lineage>
</organism>
<reference evidence="2 3" key="1">
    <citation type="submission" date="2018-08" db="EMBL/GenBank/DDBJ databases">
        <title>A genome reference for cultivated species of the human gut microbiota.</title>
        <authorList>
            <person name="Zou Y."/>
            <person name="Xue W."/>
            <person name="Luo G."/>
        </authorList>
    </citation>
    <scope>NUCLEOTIDE SEQUENCE [LARGE SCALE GENOMIC DNA]</scope>
    <source>
        <strain evidence="2 3">AF11-12</strain>
    </source>
</reference>
<comment type="caution">
    <text evidence="2">The sequence shown here is derived from an EMBL/GenBank/DDBJ whole genome shotgun (WGS) entry which is preliminary data.</text>
</comment>
<sequence>MTVTHPVILAMLLWMLIASSAFLLMRVWTDDPEHRSTYLRWAVAYLTALIVIIAIFYYEGTP</sequence>
<dbReference type="Proteomes" id="UP000265775">
    <property type="component" value="Unassembled WGS sequence"/>
</dbReference>
<dbReference type="EMBL" id="QSAR01000022">
    <property type="protein sequence ID" value="RGW62877.1"/>
    <property type="molecule type" value="Genomic_DNA"/>
</dbReference>
<dbReference type="RefSeq" id="WP_117761113.1">
    <property type="nucleotide sequence ID" value="NZ_QSAM01000017.1"/>
</dbReference>
<evidence type="ECO:0000313" key="3">
    <source>
        <dbReference type="Proteomes" id="UP000265775"/>
    </source>
</evidence>
<gene>
    <name evidence="2" type="ORF">DWV59_11590</name>
</gene>
<feature type="transmembrane region" description="Helical" evidence="1">
    <location>
        <begin position="6"/>
        <end position="25"/>
    </location>
</feature>
<dbReference type="AlphaFoldDB" id="A0A395XUX6"/>
<keyword evidence="1" id="KW-1133">Transmembrane helix</keyword>
<evidence type="ECO:0000313" key="2">
    <source>
        <dbReference type="EMBL" id="RGW62877.1"/>
    </source>
</evidence>
<proteinExistence type="predicted"/>
<keyword evidence="1" id="KW-0812">Transmembrane</keyword>